<name>A0A1D1Z7W7_9ARAE</name>
<evidence type="ECO:0000256" key="6">
    <source>
        <dbReference type="PROSITE-ProRule" id="PRU00209"/>
    </source>
</evidence>
<dbReference type="EMBL" id="GDJX01004955">
    <property type="protein sequence ID" value="JAT62981.1"/>
    <property type="molecule type" value="Transcribed_RNA"/>
</dbReference>
<dbReference type="Pfam" id="PF01588">
    <property type="entry name" value="tRNA_bind"/>
    <property type="match status" value="1"/>
</dbReference>
<gene>
    <name evidence="8" type="primary">At4g13780_1</name>
    <name evidence="8" type="ORF">g.17969</name>
</gene>
<evidence type="ECO:0000256" key="5">
    <source>
        <dbReference type="ARBA" id="ARBA00022917"/>
    </source>
</evidence>
<dbReference type="GO" id="GO:0006412">
    <property type="term" value="P:translation"/>
    <property type="evidence" value="ECO:0007669"/>
    <property type="project" value="UniProtKB-KW"/>
</dbReference>
<protein>
    <submittedName>
        <fullName evidence="8">Putative methionine--tRNA ligase</fullName>
    </submittedName>
</protein>
<proteinExistence type="predicted"/>
<dbReference type="PROSITE" id="PS50886">
    <property type="entry name" value="TRBD"/>
    <property type="match status" value="1"/>
</dbReference>
<dbReference type="GO" id="GO:0000049">
    <property type="term" value="F:tRNA binding"/>
    <property type="evidence" value="ECO:0007669"/>
    <property type="project" value="UniProtKB-UniRule"/>
</dbReference>
<dbReference type="GO" id="GO:0005737">
    <property type="term" value="C:cytoplasm"/>
    <property type="evidence" value="ECO:0007669"/>
    <property type="project" value="UniProtKB-SubCell"/>
</dbReference>
<keyword evidence="2" id="KW-0963">Cytoplasm</keyword>
<dbReference type="CDD" id="cd02799">
    <property type="entry name" value="tRNA_bind_EMAP-II_like"/>
    <property type="match status" value="1"/>
</dbReference>
<accession>A0A1D1Z7W7</accession>
<reference evidence="8" key="1">
    <citation type="submission" date="2015-07" db="EMBL/GenBank/DDBJ databases">
        <title>Transcriptome Assembly of Anthurium amnicola.</title>
        <authorList>
            <person name="Suzuki J."/>
        </authorList>
    </citation>
    <scope>NUCLEOTIDE SEQUENCE</scope>
</reference>
<evidence type="ECO:0000256" key="2">
    <source>
        <dbReference type="ARBA" id="ARBA00022490"/>
    </source>
</evidence>
<keyword evidence="3 6" id="KW-0820">tRNA-binding</keyword>
<dbReference type="InterPro" id="IPR036282">
    <property type="entry name" value="Glutathione-S-Trfase_C_sf"/>
</dbReference>
<keyword evidence="4 6" id="KW-0694">RNA-binding</keyword>
<dbReference type="Pfam" id="PF21972">
    <property type="entry name" value="Arc1p_N_like"/>
    <property type="match status" value="1"/>
</dbReference>
<dbReference type="CDD" id="cd10304">
    <property type="entry name" value="GST_C_Arc1p_N_like"/>
    <property type="match status" value="1"/>
</dbReference>
<evidence type="ECO:0000256" key="4">
    <source>
        <dbReference type="ARBA" id="ARBA00022884"/>
    </source>
</evidence>
<dbReference type="Gene3D" id="1.20.1050.130">
    <property type="match status" value="1"/>
</dbReference>
<sequence length="355" mass="38710">MASHGYASVDASRINRGIVSALSKHLSGLSIDQNVSSVGGQDIVSLLNNFLHLSEKEGALNTTEVLKWTEFANNFLTDAEAHDASLKYLNEHLSQKAVLLGDGLKTSAADIVVFSALHSFVSLPSDSEVKKVPHIFRWMDYIQNKEDFGGAFETIVVKKPGFEPHKRTSGDGKIIEEKKKLKEKEPVEKDVEVSITVLSIQIGLILKAWKHPSADSLLVEEIDLGDGNIRQVVSGLAKYYSPDDLVNRRVVLVTNVKPGKLRDVTSCGLVLCASNQDHTAVEPLLPPEGAMLGEHVMFSGFEGKPEDVLNPKKKQLEKITSHLYTDDKGVATFMGVPFMTSDGPCTSSIFNGGIK</sequence>
<dbReference type="InterPro" id="IPR051270">
    <property type="entry name" value="Tyrosine-tRNA_ligase_regulator"/>
</dbReference>
<dbReference type="FunFam" id="2.40.50.140:FF:000047">
    <property type="entry name" value="tyrosine--tRNA ligase, cytoplasmic isoform X2"/>
    <property type="match status" value="1"/>
</dbReference>
<dbReference type="GO" id="GO:0016874">
    <property type="term" value="F:ligase activity"/>
    <property type="evidence" value="ECO:0007669"/>
    <property type="project" value="UniProtKB-KW"/>
</dbReference>
<dbReference type="GO" id="GO:0032991">
    <property type="term" value="C:protein-containing complex"/>
    <property type="evidence" value="ECO:0007669"/>
    <property type="project" value="UniProtKB-ARBA"/>
</dbReference>
<comment type="subcellular location">
    <subcellularLocation>
        <location evidence="1">Cytoplasm</location>
    </subcellularLocation>
</comment>
<feature type="domain" description="TRNA-binding" evidence="7">
    <location>
        <begin position="194"/>
        <end position="297"/>
    </location>
</feature>
<evidence type="ECO:0000256" key="3">
    <source>
        <dbReference type="ARBA" id="ARBA00022555"/>
    </source>
</evidence>
<evidence type="ECO:0000313" key="8">
    <source>
        <dbReference type="EMBL" id="JAT62981.1"/>
    </source>
</evidence>
<dbReference type="SUPFAM" id="SSF47616">
    <property type="entry name" value="GST C-terminal domain-like"/>
    <property type="match status" value="1"/>
</dbReference>
<organism evidence="8">
    <name type="scientific">Anthurium amnicola</name>
    <dbReference type="NCBI Taxonomy" id="1678845"/>
    <lineage>
        <taxon>Eukaryota</taxon>
        <taxon>Viridiplantae</taxon>
        <taxon>Streptophyta</taxon>
        <taxon>Embryophyta</taxon>
        <taxon>Tracheophyta</taxon>
        <taxon>Spermatophyta</taxon>
        <taxon>Magnoliopsida</taxon>
        <taxon>Liliopsida</taxon>
        <taxon>Araceae</taxon>
        <taxon>Pothoideae</taxon>
        <taxon>Potheae</taxon>
        <taxon>Anthurium</taxon>
    </lineage>
</organism>
<dbReference type="AlphaFoldDB" id="A0A1D1Z7W7"/>
<dbReference type="PANTHER" id="PTHR11586">
    <property type="entry name" value="TRNA-AMINOACYLATION COFACTOR ARC1 FAMILY MEMBER"/>
    <property type="match status" value="1"/>
</dbReference>
<dbReference type="InterPro" id="IPR002547">
    <property type="entry name" value="tRNA-bd_dom"/>
</dbReference>
<dbReference type="SUPFAM" id="SSF50249">
    <property type="entry name" value="Nucleic acid-binding proteins"/>
    <property type="match status" value="1"/>
</dbReference>
<keyword evidence="8" id="KW-0436">Ligase</keyword>
<keyword evidence="5" id="KW-0648">Protein biosynthesis</keyword>
<dbReference type="Gene3D" id="2.40.50.140">
    <property type="entry name" value="Nucleic acid-binding proteins"/>
    <property type="match status" value="1"/>
</dbReference>
<dbReference type="InterPro" id="IPR012340">
    <property type="entry name" value="NA-bd_OB-fold"/>
</dbReference>
<evidence type="ECO:0000259" key="7">
    <source>
        <dbReference type="PROSITE" id="PS50886"/>
    </source>
</evidence>
<dbReference type="PANTHER" id="PTHR11586:SF33">
    <property type="entry name" value="AMINOACYL TRNA SYNTHASE COMPLEX-INTERACTING MULTIFUNCTIONAL PROTEIN 1"/>
    <property type="match status" value="1"/>
</dbReference>
<evidence type="ECO:0000256" key="1">
    <source>
        <dbReference type="ARBA" id="ARBA00004496"/>
    </source>
</evidence>
<dbReference type="InterPro" id="IPR053836">
    <property type="entry name" value="Arc1-like_N"/>
</dbReference>